<dbReference type="Proteomes" id="UP000186455">
    <property type="component" value="Unassembled WGS sequence"/>
</dbReference>
<dbReference type="InterPro" id="IPR052963">
    <property type="entry name" value="Pantetheine_PDE"/>
</dbReference>
<gene>
    <name evidence="2" type="ORF">AB852_08535</name>
</gene>
<dbReference type="GeneID" id="96790103"/>
<organism evidence="2 3">
    <name type="scientific">Streptomyces uncialis</name>
    <dbReference type="NCBI Taxonomy" id="1048205"/>
    <lineage>
        <taxon>Bacteria</taxon>
        <taxon>Bacillati</taxon>
        <taxon>Actinomycetota</taxon>
        <taxon>Actinomycetes</taxon>
        <taxon>Kitasatosporales</taxon>
        <taxon>Streptomycetaceae</taxon>
        <taxon>Streptomyces</taxon>
    </lineage>
</organism>
<sequence>MARLYAVSDLHVAHPENRAVVEGMFPEDEGDWLLLAGDVGELAADVEWTLRLLADRFSTVVWVPGNHELWTHPADPVRLRGEHRYRYLVELCRRLGVITPEDPYPIWTGPGGPVTVVPLFLLYDYSFLPPGVRDVGAALALAEAAGVVCSDEFLLHPDPYPTRADWCRARVVSTEARLAGCDPALPTLLVNHFPLVREPTEVLHHPEFALWCGTTASRDWPVRYRASAVIYGHLHIPRTIHTDGVRHQEVSLGYPREWRRWGKPDPLLREVFPAGEQR</sequence>
<dbReference type="InterPro" id="IPR004843">
    <property type="entry name" value="Calcineurin-like_PHP"/>
</dbReference>
<evidence type="ECO:0000313" key="3">
    <source>
        <dbReference type="Proteomes" id="UP000186455"/>
    </source>
</evidence>
<dbReference type="PANTHER" id="PTHR36492">
    <property type="match status" value="1"/>
</dbReference>
<dbReference type="InterPro" id="IPR029052">
    <property type="entry name" value="Metallo-depent_PP-like"/>
</dbReference>
<comment type="caution">
    <text evidence="2">The sequence shown here is derived from an EMBL/GenBank/DDBJ whole genome shotgun (WGS) entry which is preliminary data.</text>
</comment>
<evidence type="ECO:0000313" key="2">
    <source>
        <dbReference type="EMBL" id="OKH94367.1"/>
    </source>
</evidence>
<dbReference type="SUPFAM" id="SSF56300">
    <property type="entry name" value="Metallo-dependent phosphatases"/>
    <property type="match status" value="1"/>
</dbReference>
<dbReference type="STRING" id="1048205.AB852_08535"/>
<dbReference type="GO" id="GO:0016787">
    <property type="term" value="F:hydrolase activity"/>
    <property type="evidence" value="ECO:0007669"/>
    <property type="project" value="InterPro"/>
</dbReference>
<dbReference type="Pfam" id="PF00149">
    <property type="entry name" value="Metallophos"/>
    <property type="match status" value="1"/>
</dbReference>
<accession>A0A1Q4V992</accession>
<dbReference type="Gene3D" id="3.60.21.10">
    <property type="match status" value="1"/>
</dbReference>
<protein>
    <submittedName>
        <fullName evidence="2">Metallophosphoesterase</fullName>
    </submittedName>
</protein>
<dbReference type="CDD" id="cd00838">
    <property type="entry name" value="MPP_superfamily"/>
    <property type="match status" value="1"/>
</dbReference>
<dbReference type="EMBL" id="LFBV01000002">
    <property type="protein sequence ID" value="OKH94367.1"/>
    <property type="molecule type" value="Genomic_DNA"/>
</dbReference>
<dbReference type="RefSeq" id="WP_073785748.1">
    <property type="nucleotide sequence ID" value="NZ_CP109583.1"/>
</dbReference>
<dbReference type="AlphaFoldDB" id="A0A1Q4V992"/>
<keyword evidence="3" id="KW-1185">Reference proteome</keyword>
<proteinExistence type="predicted"/>
<feature type="domain" description="Calcineurin-like phosphoesterase" evidence="1">
    <location>
        <begin position="3"/>
        <end position="237"/>
    </location>
</feature>
<evidence type="ECO:0000259" key="1">
    <source>
        <dbReference type="Pfam" id="PF00149"/>
    </source>
</evidence>
<dbReference type="PANTHER" id="PTHR36492:SF2">
    <property type="entry name" value="[ACYL-CARRIER-PROTEIN] PHOSPHODIESTERASE PPTH"/>
    <property type="match status" value="1"/>
</dbReference>
<name>A0A1Q4V992_9ACTN</name>
<reference evidence="2 3" key="1">
    <citation type="submission" date="2015-06" db="EMBL/GenBank/DDBJ databases">
        <title>Cloning and characterization of the uncialamcin biosynthetic gene cluster.</title>
        <authorList>
            <person name="Yan X."/>
            <person name="Huang T."/>
            <person name="Ge H."/>
            <person name="Shen B."/>
        </authorList>
    </citation>
    <scope>NUCLEOTIDE SEQUENCE [LARGE SCALE GENOMIC DNA]</scope>
    <source>
        <strain evidence="2 3">DCA2648</strain>
    </source>
</reference>